<dbReference type="OrthoDB" id="758826at2"/>
<protein>
    <submittedName>
        <fullName evidence="2">Uncharacterized protein</fullName>
    </submittedName>
</protein>
<keyword evidence="1" id="KW-0812">Transmembrane</keyword>
<organism evidence="2 3">
    <name type="scientific">Pedobacter frigiditerrae</name>
    <dbReference type="NCBI Taxonomy" id="2530452"/>
    <lineage>
        <taxon>Bacteria</taxon>
        <taxon>Pseudomonadati</taxon>
        <taxon>Bacteroidota</taxon>
        <taxon>Sphingobacteriia</taxon>
        <taxon>Sphingobacteriales</taxon>
        <taxon>Sphingobacteriaceae</taxon>
        <taxon>Pedobacter</taxon>
    </lineage>
</organism>
<dbReference type="Proteomes" id="UP000292884">
    <property type="component" value="Unassembled WGS sequence"/>
</dbReference>
<accession>A0A4R0MIP7</accession>
<keyword evidence="3" id="KW-1185">Reference proteome</keyword>
<dbReference type="EMBL" id="SJSK01000010">
    <property type="protein sequence ID" value="TCC86469.1"/>
    <property type="molecule type" value="Genomic_DNA"/>
</dbReference>
<sequence>MIKAYKITFRIILLIVLLSVMKVSVWIDKNIDCYPLSVTQSFIFRITRLNWQYGFFTSKSNNYQFIKSDISLVDPANTSRNIIIAKDSGLDKLVLPINAVRVNSSIQQMVRDTLYLEAGSRSIALYLFKNFPSYRNIDFSIQTYNRKIKVDQTRFKLTTKLDTLFNRRISY</sequence>
<evidence type="ECO:0000313" key="3">
    <source>
        <dbReference type="Proteomes" id="UP000292884"/>
    </source>
</evidence>
<proteinExistence type="predicted"/>
<name>A0A4R0MIP7_9SPHI</name>
<reference evidence="2 3" key="1">
    <citation type="submission" date="2019-02" db="EMBL/GenBank/DDBJ databases">
        <title>Pedobacter sp. RP-1-13 sp. nov., isolated from Arctic soil.</title>
        <authorList>
            <person name="Dahal R.H."/>
        </authorList>
    </citation>
    <scope>NUCLEOTIDE SEQUENCE [LARGE SCALE GENOMIC DNA]</scope>
    <source>
        <strain evidence="2 3">RP-1-13</strain>
    </source>
</reference>
<gene>
    <name evidence="2" type="ORF">EZ428_23675</name>
</gene>
<evidence type="ECO:0000256" key="1">
    <source>
        <dbReference type="SAM" id="Phobius"/>
    </source>
</evidence>
<feature type="transmembrane region" description="Helical" evidence="1">
    <location>
        <begin position="7"/>
        <end position="27"/>
    </location>
</feature>
<keyword evidence="1" id="KW-1133">Transmembrane helix</keyword>
<comment type="caution">
    <text evidence="2">The sequence shown here is derived from an EMBL/GenBank/DDBJ whole genome shotgun (WGS) entry which is preliminary data.</text>
</comment>
<keyword evidence="1" id="KW-0472">Membrane</keyword>
<dbReference type="AlphaFoldDB" id="A0A4R0MIP7"/>
<dbReference type="RefSeq" id="WP_131555815.1">
    <property type="nucleotide sequence ID" value="NZ_SJSK01000010.1"/>
</dbReference>
<evidence type="ECO:0000313" key="2">
    <source>
        <dbReference type="EMBL" id="TCC86469.1"/>
    </source>
</evidence>